<evidence type="ECO:0000313" key="2">
    <source>
        <dbReference type="Proteomes" id="UP000681720"/>
    </source>
</evidence>
<dbReference type="AlphaFoldDB" id="A0A8S3AKX4"/>
<gene>
    <name evidence="1" type="ORF">GIL414_LOCUS44901</name>
</gene>
<dbReference type="Proteomes" id="UP000681720">
    <property type="component" value="Unassembled WGS sequence"/>
</dbReference>
<proteinExistence type="predicted"/>
<name>A0A8S3AKX4_9BILA</name>
<feature type="non-terminal residue" evidence="1">
    <location>
        <position position="80"/>
    </location>
</feature>
<protein>
    <submittedName>
        <fullName evidence="1">Uncharacterized protein</fullName>
    </submittedName>
</protein>
<evidence type="ECO:0000313" key="1">
    <source>
        <dbReference type="EMBL" id="CAF4745027.1"/>
    </source>
</evidence>
<comment type="caution">
    <text evidence="1">The sequence shown here is derived from an EMBL/GenBank/DDBJ whole genome shotgun (WGS) entry which is preliminary data.</text>
</comment>
<dbReference type="EMBL" id="CAJOBJ010136673">
    <property type="protein sequence ID" value="CAF4745027.1"/>
    <property type="molecule type" value="Genomic_DNA"/>
</dbReference>
<feature type="non-terminal residue" evidence="1">
    <location>
        <position position="1"/>
    </location>
</feature>
<organism evidence="1 2">
    <name type="scientific">Rotaria magnacalcarata</name>
    <dbReference type="NCBI Taxonomy" id="392030"/>
    <lineage>
        <taxon>Eukaryota</taxon>
        <taxon>Metazoa</taxon>
        <taxon>Spiralia</taxon>
        <taxon>Gnathifera</taxon>
        <taxon>Rotifera</taxon>
        <taxon>Eurotatoria</taxon>
        <taxon>Bdelloidea</taxon>
        <taxon>Philodinida</taxon>
        <taxon>Philodinidae</taxon>
        <taxon>Rotaria</taxon>
    </lineage>
</organism>
<reference evidence="1" key="1">
    <citation type="submission" date="2021-02" db="EMBL/GenBank/DDBJ databases">
        <authorList>
            <person name="Nowell W R."/>
        </authorList>
    </citation>
    <scope>NUCLEOTIDE SEQUENCE</scope>
</reference>
<accession>A0A8S3AKX4</accession>
<sequence>TLRGALGAIMPDLYFTGTACAANSDINGNSGTIADSTGGVNERINDELSIEEEKSCKLHVRTLYDEHRNDLVVNVIEGTD</sequence>